<gene>
    <name evidence="2" type="ORF">GCM10009575_012400</name>
</gene>
<dbReference type="EMBL" id="BAAAID010000005">
    <property type="protein sequence ID" value="GAA0919958.1"/>
    <property type="molecule type" value="Genomic_DNA"/>
</dbReference>
<comment type="caution">
    <text evidence="2">The sequence shown here is derived from an EMBL/GenBank/DDBJ whole genome shotgun (WGS) entry which is preliminary data.</text>
</comment>
<reference evidence="2 3" key="1">
    <citation type="journal article" date="2019" name="Int. J. Syst. Evol. Microbiol.">
        <title>The Global Catalogue of Microorganisms (GCM) 10K type strain sequencing project: providing services to taxonomists for standard genome sequencing and annotation.</title>
        <authorList>
            <consortium name="The Broad Institute Genomics Platform"/>
            <consortium name="The Broad Institute Genome Sequencing Center for Infectious Disease"/>
            <person name="Wu L."/>
            <person name="Ma J."/>
        </authorList>
    </citation>
    <scope>NUCLEOTIDE SEQUENCE [LARGE SCALE GENOMIC DNA]</scope>
    <source>
        <strain evidence="2 3">JCM 11444</strain>
    </source>
</reference>
<protein>
    <submittedName>
        <fullName evidence="2">Uncharacterized protein</fullName>
    </submittedName>
</protein>
<keyword evidence="3" id="KW-1185">Reference proteome</keyword>
<feature type="region of interest" description="Disordered" evidence="1">
    <location>
        <begin position="85"/>
        <end position="118"/>
    </location>
</feature>
<evidence type="ECO:0000256" key="1">
    <source>
        <dbReference type="SAM" id="MobiDB-lite"/>
    </source>
</evidence>
<proteinExistence type="predicted"/>
<organism evidence="2 3">
    <name type="scientific">Streptomyces rhizosphaericus</name>
    <dbReference type="NCBI Taxonomy" id="114699"/>
    <lineage>
        <taxon>Bacteria</taxon>
        <taxon>Bacillati</taxon>
        <taxon>Actinomycetota</taxon>
        <taxon>Actinomycetes</taxon>
        <taxon>Kitasatosporales</taxon>
        <taxon>Streptomycetaceae</taxon>
        <taxon>Streptomyces</taxon>
        <taxon>Streptomyces violaceusniger group</taxon>
    </lineage>
</organism>
<dbReference type="Proteomes" id="UP001500418">
    <property type="component" value="Unassembled WGS sequence"/>
</dbReference>
<evidence type="ECO:0000313" key="3">
    <source>
        <dbReference type="Proteomes" id="UP001500418"/>
    </source>
</evidence>
<name>A0ABN1NZ61_9ACTN</name>
<accession>A0ABN1NZ61</accession>
<feature type="compositionally biased region" description="Polar residues" evidence="1">
    <location>
        <begin position="101"/>
        <end position="118"/>
    </location>
</feature>
<evidence type="ECO:0000313" key="2">
    <source>
        <dbReference type="EMBL" id="GAA0919958.1"/>
    </source>
</evidence>
<sequence length="118" mass="12532">MTTKPTSDAASGWDQATYRCGRCGVKHTVTTEDAYLKTVGVHSDAHTVWDRLNPIERDGLVSILRTILSAPDLAVELLALADRQHLTGGGTQPPPAVPGKNTPQPDSSPSNTTARATE</sequence>
<dbReference type="InterPro" id="IPR046204">
    <property type="entry name" value="DUF6237"/>
</dbReference>
<dbReference type="Pfam" id="PF19750">
    <property type="entry name" value="DUF6237"/>
    <property type="match status" value="1"/>
</dbReference>